<dbReference type="EMBL" id="MW435853">
    <property type="protein sequence ID" value="QQV92490.1"/>
    <property type="molecule type" value="Genomic_DNA"/>
</dbReference>
<evidence type="ECO:0000313" key="2">
    <source>
        <dbReference type="Proteomes" id="UP000596355"/>
    </source>
</evidence>
<dbReference type="Proteomes" id="UP000596355">
    <property type="component" value="Segment"/>
</dbReference>
<gene>
    <name evidence="1" type="primary">142</name>
    <name evidence="1" type="ORF">SEA_MEGANTHEEKILLA_142</name>
</gene>
<protein>
    <submittedName>
        <fullName evidence="1">Uncharacterized protein</fullName>
    </submittedName>
</protein>
<organism evidence="1 2">
    <name type="scientific">Streptomyces phage MeganTheeKilla</name>
    <dbReference type="NCBI Taxonomy" id="2801897"/>
    <lineage>
        <taxon>Viruses</taxon>
        <taxon>Duplodnaviria</taxon>
        <taxon>Heunggongvirae</taxon>
        <taxon>Uroviricota</taxon>
        <taxon>Caudoviricetes</taxon>
        <taxon>Stanwilliamsviridae</taxon>
        <taxon>Loccivirinae</taxon>
        <taxon>Gilsonvirus</taxon>
        <taxon>Gilsonvirus gilson</taxon>
    </lineage>
</organism>
<reference evidence="1 2" key="1">
    <citation type="submission" date="2021-01" db="EMBL/GenBank/DDBJ databases">
        <authorList>
            <person name="Olabode J."/>
            <person name="Purtell M.C."/>
            <person name="Talati K."/>
            <person name="Shaffer C.D."/>
            <person name="Weston-Hafer K.A."/>
            <person name="Garlena R.A."/>
            <person name="Russell D.A."/>
            <person name="Pope W.H."/>
            <person name="Jacobs-Sera D."/>
            <person name="Hatfull G.F."/>
        </authorList>
    </citation>
    <scope>NUCLEOTIDE SEQUENCE [LARGE SCALE GENOMIC DNA]</scope>
</reference>
<proteinExistence type="predicted"/>
<evidence type="ECO:0000313" key="1">
    <source>
        <dbReference type="EMBL" id="QQV92490.1"/>
    </source>
</evidence>
<name>A0A7U0GC72_9CAUD</name>
<sequence>MMYLRVGGRATICEDHIINGVNYKNVTGRVLMITRKLVTLEVGRTTLFIPKDKVVPA</sequence>
<accession>A0A7U0GC72</accession>